<evidence type="ECO:0000256" key="2">
    <source>
        <dbReference type="RuleBase" id="RU003749"/>
    </source>
</evidence>
<dbReference type="PANTHER" id="PTHR33495">
    <property type="entry name" value="ANTI-SIGMA FACTOR ANTAGONIST TM_1081-RELATED-RELATED"/>
    <property type="match status" value="1"/>
</dbReference>
<comment type="caution">
    <text evidence="4">The sequence shown here is derived from an EMBL/GenBank/DDBJ whole genome shotgun (WGS) entry which is preliminary data.</text>
</comment>
<proteinExistence type="inferred from homology"/>
<dbReference type="SUPFAM" id="SSF52091">
    <property type="entry name" value="SpoIIaa-like"/>
    <property type="match status" value="1"/>
</dbReference>
<dbReference type="PROSITE" id="PS50801">
    <property type="entry name" value="STAS"/>
    <property type="match status" value="1"/>
</dbReference>
<dbReference type="Gene3D" id="3.30.750.24">
    <property type="entry name" value="STAS domain"/>
    <property type="match status" value="1"/>
</dbReference>
<dbReference type="Pfam" id="PF01740">
    <property type="entry name" value="STAS"/>
    <property type="match status" value="1"/>
</dbReference>
<protein>
    <recommendedName>
        <fullName evidence="2">Anti-sigma factor antagonist</fullName>
    </recommendedName>
</protein>
<accession>A0ABT2T3R7</accession>
<dbReference type="EMBL" id="JAOQKJ010000006">
    <property type="protein sequence ID" value="MCU6744521.1"/>
    <property type="molecule type" value="Genomic_DNA"/>
</dbReference>
<organism evidence="4 5">
    <name type="scientific">Suilimivivens aceti</name>
    <dbReference type="NCBI Taxonomy" id="2981774"/>
    <lineage>
        <taxon>Bacteria</taxon>
        <taxon>Bacillati</taxon>
        <taxon>Bacillota</taxon>
        <taxon>Clostridia</taxon>
        <taxon>Lachnospirales</taxon>
        <taxon>Lachnospiraceae</taxon>
        <taxon>Suilimivivens</taxon>
    </lineage>
</organism>
<gene>
    <name evidence="4" type="ORF">OCV77_08435</name>
</gene>
<evidence type="ECO:0000313" key="5">
    <source>
        <dbReference type="Proteomes" id="UP001652432"/>
    </source>
</evidence>
<dbReference type="NCBIfam" id="TIGR00377">
    <property type="entry name" value="ant_ant_sig"/>
    <property type="match status" value="1"/>
</dbReference>
<evidence type="ECO:0000313" key="4">
    <source>
        <dbReference type="EMBL" id="MCU6744521.1"/>
    </source>
</evidence>
<reference evidence="4 5" key="1">
    <citation type="journal article" date="2021" name="ISME Commun">
        <title>Automated analysis of genomic sequences facilitates high-throughput and comprehensive description of bacteria.</title>
        <authorList>
            <person name="Hitch T.C.A."/>
        </authorList>
    </citation>
    <scope>NUCLEOTIDE SEQUENCE [LARGE SCALE GENOMIC DNA]</scope>
    <source>
        <strain evidence="4 5">Sanger_18</strain>
    </source>
</reference>
<evidence type="ECO:0000256" key="1">
    <source>
        <dbReference type="ARBA" id="ARBA00009013"/>
    </source>
</evidence>
<sequence>MEEEFKVIDNYLMVRMPAEVDHHASEYIGRTADRYILKEGVGNVVFDFEKTRFMDSSGIGIIIGRYKKITCFGGRVFAVNADARIKKTLMLCGLHKVIEIME</sequence>
<evidence type="ECO:0000259" key="3">
    <source>
        <dbReference type="PROSITE" id="PS50801"/>
    </source>
</evidence>
<dbReference type="InterPro" id="IPR003658">
    <property type="entry name" value="Anti-sigma_ant"/>
</dbReference>
<dbReference type="PANTHER" id="PTHR33495:SF2">
    <property type="entry name" value="ANTI-SIGMA FACTOR ANTAGONIST TM_1081-RELATED"/>
    <property type="match status" value="1"/>
</dbReference>
<dbReference type="Proteomes" id="UP001652432">
    <property type="component" value="Unassembled WGS sequence"/>
</dbReference>
<dbReference type="RefSeq" id="WP_118798132.1">
    <property type="nucleotide sequence ID" value="NZ_JAOQKJ010000006.1"/>
</dbReference>
<dbReference type="CDD" id="cd07043">
    <property type="entry name" value="STAS_anti-anti-sigma_factors"/>
    <property type="match status" value="1"/>
</dbReference>
<name>A0ABT2T3R7_9FIRM</name>
<feature type="domain" description="STAS" evidence="3">
    <location>
        <begin position="1"/>
        <end position="102"/>
    </location>
</feature>
<dbReference type="InterPro" id="IPR002645">
    <property type="entry name" value="STAS_dom"/>
</dbReference>
<keyword evidence="5" id="KW-1185">Reference proteome</keyword>
<dbReference type="InterPro" id="IPR036513">
    <property type="entry name" value="STAS_dom_sf"/>
</dbReference>
<comment type="similarity">
    <text evidence="1 2">Belongs to the anti-sigma-factor antagonist family.</text>
</comment>